<evidence type="ECO:0000256" key="3">
    <source>
        <dbReference type="ARBA" id="ARBA00022741"/>
    </source>
</evidence>
<dbReference type="AlphaFoldDB" id="A0A8S3ZA12"/>
<evidence type="ECO:0000256" key="6">
    <source>
        <dbReference type="PROSITE-ProRule" id="PRU00880"/>
    </source>
</evidence>
<dbReference type="CDD" id="cd06883">
    <property type="entry name" value="PX_PI3K_C2"/>
    <property type="match status" value="1"/>
</dbReference>
<dbReference type="Pfam" id="PF00787">
    <property type="entry name" value="PX"/>
    <property type="match status" value="1"/>
</dbReference>
<dbReference type="Pfam" id="PF00613">
    <property type="entry name" value="PI3Ka"/>
    <property type="match status" value="1"/>
</dbReference>
<dbReference type="Pfam" id="PF00168">
    <property type="entry name" value="C2"/>
    <property type="match status" value="1"/>
</dbReference>
<dbReference type="InterPro" id="IPR000403">
    <property type="entry name" value="PI3/4_kinase_cat_dom"/>
</dbReference>
<dbReference type="InterPro" id="IPR011009">
    <property type="entry name" value="Kinase-like_dom_sf"/>
</dbReference>
<dbReference type="FunFam" id="3.30.1520.10:FF:000006">
    <property type="entry name" value="Phosphatidylinositol 4-phosphate 3-kinase C2 domain-containing subunit alpha"/>
    <property type="match status" value="1"/>
</dbReference>
<dbReference type="Gene3D" id="2.60.40.150">
    <property type="entry name" value="C2 domain"/>
    <property type="match status" value="2"/>
</dbReference>
<evidence type="ECO:0000259" key="10">
    <source>
        <dbReference type="PROSITE" id="PS51545"/>
    </source>
</evidence>
<dbReference type="PROSITE" id="PS51545">
    <property type="entry name" value="PIK_HELICAL"/>
    <property type="match status" value="1"/>
</dbReference>
<evidence type="ECO:0000313" key="12">
    <source>
        <dbReference type="EMBL" id="CAG5123916.1"/>
    </source>
</evidence>
<name>A0A8S3ZA12_9EUPU</name>
<dbReference type="Pfam" id="PF00454">
    <property type="entry name" value="PI3_PI4_kinase"/>
    <property type="match status" value="1"/>
</dbReference>
<dbReference type="CDD" id="cd08381">
    <property type="entry name" value="C2B_PI3K_class_II"/>
    <property type="match status" value="1"/>
</dbReference>
<dbReference type="InterPro" id="IPR016024">
    <property type="entry name" value="ARM-type_fold"/>
</dbReference>
<dbReference type="GO" id="GO:0005524">
    <property type="term" value="F:ATP binding"/>
    <property type="evidence" value="ECO:0007669"/>
    <property type="project" value="UniProtKB-KW"/>
</dbReference>
<reference evidence="12" key="1">
    <citation type="submission" date="2021-04" db="EMBL/GenBank/DDBJ databases">
        <authorList>
            <consortium name="Molecular Ecology Group"/>
        </authorList>
    </citation>
    <scope>NUCLEOTIDE SEQUENCE</scope>
</reference>
<dbReference type="SUPFAM" id="SSF48371">
    <property type="entry name" value="ARM repeat"/>
    <property type="match status" value="1"/>
</dbReference>
<dbReference type="SMART" id="SM00145">
    <property type="entry name" value="PI3Ka"/>
    <property type="match status" value="1"/>
</dbReference>
<evidence type="ECO:0000256" key="2">
    <source>
        <dbReference type="ARBA" id="ARBA00022679"/>
    </source>
</evidence>
<evidence type="ECO:0000259" key="11">
    <source>
        <dbReference type="PROSITE" id="PS51547"/>
    </source>
</evidence>
<dbReference type="Gene3D" id="3.30.1010.10">
    <property type="entry name" value="Phosphatidylinositol 3-kinase Catalytic Subunit, Chain A, domain 4"/>
    <property type="match status" value="1"/>
</dbReference>
<dbReference type="Pfam" id="PF00792">
    <property type="entry name" value="PI3K_C2"/>
    <property type="match status" value="1"/>
</dbReference>
<dbReference type="InterPro" id="IPR042236">
    <property type="entry name" value="PI3K_accessory_sf"/>
</dbReference>
<dbReference type="GO" id="GO:0048015">
    <property type="term" value="P:phosphatidylinositol-mediated signaling"/>
    <property type="evidence" value="ECO:0007669"/>
    <property type="project" value="TreeGrafter"/>
</dbReference>
<dbReference type="Proteomes" id="UP000678393">
    <property type="component" value="Unassembled WGS sequence"/>
</dbReference>
<comment type="similarity">
    <text evidence="6">Belongs to the PI3/PI4-kinase family.</text>
</comment>
<dbReference type="InterPro" id="IPR036940">
    <property type="entry name" value="PI3/4_kinase_cat_sf"/>
</dbReference>
<dbReference type="FunFam" id="1.10.1070.11:FF:000001">
    <property type="entry name" value="Phosphatidylinositol 4,5-bisphosphate 3-kinase catalytic subunit"/>
    <property type="match status" value="1"/>
</dbReference>
<dbReference type="GO" id="GO:0016477">
    <property type="term" value="P:cell migration"/>
    <property type="evidence" value="ECO:0007669"/>
    <property type="project" value="TreeGrafter"/>
</dbReference>
<dbReference type="GO" id="GO:0016303">
    <property type="term" value="F:1-phosphatidylinositol-3-kinase activity"/>
    <property type="evidence" value="ECO:0007669"/>
    <property type="project" value="UniProtKB-EC"/>
</dbReference>
<dbReference type="GO" id="GO:0005737">
    <property type="term" value="C:cytoplasm"/>
    <property type="evidence" value="ECO:0007669"/>
    <property type="project" value="TreeGrafter"/>
</dbReference>
<feature type="domain" description="PX" evidence="8">
    <location>
        <begin position="891"/>
        <end position="1007"/>
    </location>
</feature>
<dbReference type="SMART" id="SM00239">
    <property type="entry name" value="C2"/>
    <property type="match status" value="1"/>
</dbReference>
<dbReference type="Gene3D" id="1.25.40.70">
    <property type="entry name" value="Phosphatidylinositol 3-kinase, accessory domain (PIK)"/>
    <property type="match status" value="1"/>
</dbReference>
<dbReference type="GO" id="GO:0035091">
    <property type="term" value="F:phosphatidylinositol binding"/>
    <property type="evidence" value="ECO:0007669"/>
    <property type="project" value="InterPro"/>
</dbReference>
<dbReference type="PROSITE" id="PS51547">
    <property type="entry name" value="C2_PI3K"/>
    <property type="match status" value="1"/>
</dbReference>
<keyword evidence="13" id="KW-1185">Reference proteome</keyword>
<dbReference type="InterPro" id="IPR035892">
    <property type="entry name" value="C2_domain_sf"/>
</dbReference>
<dbReference type="SUPFAM" id="SSF56112">
    <property type="entry name" value="Protein kinase-like (PK-like)"/>
    <property type="match status" value="1"/>
</dbReference>
<dbReference type="Gene3D" id="1.10.1070.11">
    <property type="entry name" value="Phosphatidylinositol 3-/4-kinase, catalytic domain"/>
    <property type="match status" value="1"/>
</dbReference>
<dbReference type="PROSITE" id="PS00916">
    <property type="entry name" value="PI3_4_KINASE_2"/>
    <property type="match status" value="1"/>
</dbReference>
<accession>A0A8S3ZA12</accession>
<dbReference type="InterPro" id="IPR001683">
    <property type="entry name" value="PX_dom"/>
</dbReference>
<dbReference type="PROSITE" id="PS50004">
    <property type="entry name" value="C2"/>
    <property type="match status" value="1"/>
</dbReference>
<dbReference type="GO" id="GO:0005942">
    <property type="term" value="C:phosphatidylinositol 3-kinase complex"/>
    <property type="evidence" value="ECO:0007669"/>
    <property type="project" value="TreeGrafter"/>
</dbReference>
<dbReference type="PANTHER" id="PTHR10048">
    <property type="entry name" value="PHOSPHATIDYLINOSITOL KINASE"/>
    <property type="match status" value="1"/>
</dbReference>
<organism evidence="12 13">
    <name type="scientific">Candidula unifasciata</name>
    <dbReference type="NCBI Taxonomy" id="100452"/>
    <lineage>
        <taxon>Eukaryota</taxon>
        <taxon>Metazoa</taxon>
        <taxon>Spiralia</taxon>
        <taxon>Lophotrochozoa</taxon>
        <taxon>Mollusca</taxon>
        <taxon>Gastropoda</taxon>
        <taxon>Heterobranchia</taxon>
        <taxon>Euthyneura</taxon>
        <taxon>Panpulmonata</taxon>
        <taxon>Eupulmonata</taxon>
        <taxon>Stylommatophora</taxon>
        <taxon>Helicina</taxon>
        <taxon>Helicoidea</taxon>
        <taxon>Geomitridae</taxon>
        <taxon>Candidula</taxon>
    </lineage>
</organism>
<keyword evidence="2" id="KW-0808">Transferase</keyword>
<gene>
    <name evidence="12" type="ORF">CUNI_LOCUS9474</name>
</gene>
<dbReference type="GO" id="GO:0005886">
    <property type="term" value="C:plasma membrane"/>
    <property type="evidence" value="ECO:0007669"/>
    <property type="project" value="TreeGrafter"/>
</dbReference>
<feature type="domain" description="C2 PI3K-type" evidence="11">
    <location>
        <begin position="146"/>
        <end position="332"/>
    </location>
</feature>
<evidence type="ECO:0000256" key="5">
    <source>
        <dbReference type="ARBA" id="ARBA00022840"/>
    </source>
</evidence>
<protein>
    <recommendedName>
        <fullName evidence="1">phosphatidylinositol 3-kinase</fullName>
        <ecNumber evidence="1">2.7.1.137</ecNumber>
    </recommendedName>
</protein>
<dbReference type="InterPro" id="IPR000008">
    <property type="entry name" value="C2_dom"/>
</dbReference>
<dbReference type="GO" id="GO:0035005">
    <property type="term" value="F:1-phosphatidylinositol-4-phosphate 3-kinase activity"/>
    <property type="evidence" value="ECO:0007669"/>
    <property type="project" value="TreeGrafter"/>
</dbReference>
<dbReference type="InterPro" id="IPR002420">
    <property type="entry name" value="PI3K-type_C2_dom"/>
</dbReference>
<dbReference type="InterPro" id="IPR015433">
    <property type="entry name" value="PI3/4_kinase"/>
</dbReference>
<feature type="domain" description="C2" evidence="7">
    <location>
        <begin position="1036"/>
        <end position="1153"/>
    </location>
</feature>
<dbReference type="EMBL" id="CAJHNH020001657">
    <property type="protein sequence ID" value="CAG5123916.1"/>
    <property type="molecule type" value="Genomic_DNA"/>
</dbReference>
<sequence length="1162" mass="132819">NALTVYIDTFYHEVDVLLEHFTQSSYGAFSMKNLLKSVKAICYNLAKVETVEITKTLEKLQRNVSELASPSSKIQGMYGKSQDRETQDAINVALRCSLVDDLKETVDQLVEAVKRLVKMYCQTFLTDFFLGSSVVIPHDHLEVVQLQEYLIVCLSSAHRIPAAWTNQFEDYKIVCSLYHGTKRLAPDISTSLKALSRGLCERICWDEWLQFDKVHLCTLPRETRLCLMLCGTRSTIGAGEKATDKASDKGEASSEGKKVTYPLGAAAIQLFNEKGYLNQGAQLVPLMMGVSSDPIMPSCKTLLPDSVLVQVNLPDFERTIFFPEPLNAATSPTRSFDLLAPQLRTMVTNVMEKESCLSFSAEELEILWTYRHYMTAHPSLLPRILQAAISWDWASLSEIYALLRVWKPLRPIQAFELLLPQFPDLRVRQFAADSLNKIPTDDLIDFLPQMIQGLKFESYHNSPLAKLLLEQSCKSPRFAHQFFWLLKGAASQDATYKRRYELMFVALASVAGDALYQEFKKQEELVKIMTSVAEKVKEAKDKDVTLKQELVSLHQMVERKGRLLLPYNPSVEVVGLDMKSCSYFTSNAFPLKLVFKNSNPRADSHYVIYKVGDDLRQDMLTLQMIRIMDNLWLQQGLDLKMITFACLATGPKKGVIELITESETLRKIQVSCGVTGSFKDRPIKEWLQKHNPTELEYKKAVENFTYSCAGYCVATYVLGVCDRHNDNIMLKQSGHMFHIDFSKFLGDSQMFGSFKRDRVPFVLTSDMAYVINDGARPGHKFQHFIDLCCQAFNILRKHADLFRSLFILMIRSGIPGVTEHAVQYVQTTLLPGCSEAEATATFTRMIEESMKSVFTQFNFFIHNLAQLKFSSHSEGALLSFVPKAYSAASDGKISSVELFGYQKRYTPEKHYIFILKIERENQKVPTYIFRHFSEFVELRDKLNYIFPLLSWPNFSTRVVIGRSNIKSVAESRKTEIANFLRFLWGKTAEISQCELVYTFFHPLLRDEQEAEKAKLNMTKLREPLIHRSTNVGNSGIQGEIKLSIQFKKNALQVMVMHVRGLAEGSQLPSPYVKTYLLPDPDKQTKLKTKTVKNTSHPTFNELLQYEVPRQEIVYRLLQVSVWDRDMLKENNFLGAVYIKLRDLDLDKDNVGWHRLGRIQMPN</sequence>
<dbReference type="SUPFAM" id="SSF64268">
    <property type="entry name" value="PX domain"/>
    <property type="match status" value="1"/>
</dbReference>
<dbReference type="InterPro" id="IPR018936">
    <property type="entry name" value="PI3/4_kinase_CS"/>
</dbReference>
<keyword evidence="4" id="KW-0418">Kinase</keyword>
<evidence type="ECO:0000313" key="13">
    <source>
        <dbReference type="Proteomes" id="UP000678393"/>
    </source>
</evidence>
<dbReference type="InterPro" id="IPR036871">
    <property type="entry name" value="PX_dom_sf"/>
</dbReference>
<dbReference type="SMART" id="SM00146">
    <property type="entry name" value="PI3Kc"/>
    <property type="match status" value="1"/>
</dbReference>
<dbReference type="CDD" id="cd05166">
    <property type="entry name" value="PI3Kc_II"/>
    <property type="match status" value="1"/>
</dbReference>
<keyword evidence="3" id="KW-0547">Nucleotide-binding</keyword>
<feature type="domain" description="PIK helical" evidence="10">
    <location>
        <begin position="333"/>
        <end position="510"/>
    </location>
</feature>
<dbReference type="PROSITE" id="PS50290">
    <property type="entry name" value="PI3_4_KINASE_3"/>
    <property type="match status" value="1"/>
</dbReference>
<keyword evidence="5" id="KW-0067">ATP-binding</keyword>
<comment type="caution">
    <text evidence="12">The sequence shown here is derived from an EMBL/GenBank/DDBJ whole genome shotgun (WGS) entry which is preliminary data.</text>
</comment>
<evidence type="ECO:0000259" key="7">
    <source>
        <dbReference type="PROSITE" id="PS50004"/>
    </source>
</evidence>
<dbReference type="FunFam" id="3.30.1010.10:FF:000001">
    <property type="entry name" value="Phosphatidylinositol 4-phosphate 3-kinase C2 domain-containing subunit beta"/>
    <property type="match status" value="1"/>
</dbReference>
<evidence type="ECO:0000256" key="4">
    <source>
        <dbReference type="ARBA" id="ARBA00022777"/>
    </source>
</evidence>
<dbReference type="OrthoDB" id="67688at2759"/>
<dbReference type="CDD" id="cd04012">
    <property type="entry name" value="C2A_PI3K_class_II"/>
    <property type="match status" value="1"/>
</dbReference>
<dbReference type="PROSITE" id="PS50195">
    <property type="entry name" value="PX"/>
    <property type="match status" value="1"/>
</dbReference>
<dbReference type="GO" id="GO:0043491">
    <property type="term" value="P:phosphatidylinositol 3-kinase/protein kinase B signal transduction"/>
    <property type="evidence" value="ECO:0007669"/>
    <property type="project" value="TreeGrafter"/>
</dbReference>
<dbReference type="EC" id="2.7.1.137" evidence="1"/>
<dbReference type="InterPro" id="IPR001263">
    <property type="entry name" value="PI3K_accessory_dom"/>
</dbReference>
<dbReference type="SUPFAM" id="SSF49562">
    <property type="entry name" value="C2 domain (Calcium/lipid-binding domain, CaLB)"/>
    <property type="match status" value="2"/>
</dbReference>
<proteinExistence type="inferred from homology"/>
<dbReference type="Gene3D" id="3.30.1520.10">
    <property type="entry name" value="Phox-like domain"/>
    <property type="match status" value="1"/>
</dbReference>
<dbReference type="SMART" id="SM00312">
    <property type="entry name" value="PX"/>
    <property type="match status" value="1"/>
</dbReference>
<evidence type="ECO:0000259" key="8">
    <source>
        <dbReference type="PROSITE" id="PS50195"/>
    </source>
</evidence>
<dbReference type="SMART" id="SM00142">
    <property type="entry name" value="PI3K_C2"/>
    <property type="match status" value="1"/>
</dbReference>
<feature type="domain" description="PI3K/PI4K catalytic" evidence="9">
    <location>
        <begin position="577"/>
        <end position="854"/>
    </location>
</feature>
<feature type="non-terminal residue" evidence="12">
    <location>
        <position position="1162"/>
    </location>
</feature>
<dbReference type="PANTHER" id="PTHR10048:SF14">
    <property type="entry name" value="LD28067P"/>
    <property type="match status" value="1"/>
</dbReference>
<evidence type="ECO:0000256" key="1">
    <source>
        <dbReference type="ARBA" id="ARBA00012073"/>
    </source>
</evidence>
<evidence type="ECO:0000259" key="9">
    <source>
        <dbReference type="PROSITE" id="PS50290"/>
    </source>
</evidence>